<sequence>MTKSNVNRPMNAEFREKDINKKLQLYGIYSAFKNGKVPSNKQIDIALNSALESKALATPSDKLSEEGRVIVRDIRDVITHTRNLALVKNEGNLLQEFIWDAERFKRPEIATPEKPFDKEGAKQHGQQVTEGLKTLGTLLVTNGEFRKLLNDATLLIRDMASDSAQKAANFIRPPADQLSQIDQPAAENVWHERPDMSKDGLKARWKQRTQKDKESGGVEPQNGAANGDMTAEVKEEANKRRREMTEKTKEFLATKMPQERREQTVWRMKKMIVEIQGHSDYQQAIETLLSLAETYTGHTKDLSKQGLGNLKGARNESSDLKRLEANLKVLIERFANSTSLDDLFDSINKFYRNAEKDPRLREWFQAVNFFIRRCLQEQGFVLQEASNEEWRRLYDEGQYLFRDRYRDDSNRLVGEVKFMGEQFDQDPLNKQFSTSMQKLFTDLGTDREGKVVFKKNLLNDFATVVVPGFFENLHYIPIPRIEVSDPMIDVIVENLAIESDNLMPNIVEFGSDNYWRWGRKKFTNKHDNKMLISATGIQADLRDVSYYIKKKQGFPKISDTGVMDIYLGGEGFSCKIIGSTCQPNDKQHFFKADKVQVAIKNLDIRLKQSKHKLLFSIFRPLLFSLVRPAIQKALEKQIRDSFTKADAFAYDIHKEANRTREAARADPEDKSSMYSHYIEAGKKKMAEKKEVAEKQAQAKSKRDTKVNMAVTQHDSIFQAVKLPGGISSKATEYKELAAKGDRWESPVFGIGKASQTSNLPKLAPITRKPHQIVVKPREQETADRATAQRVAPAQYGEPRAAPMPITQGEPIGFASQPPTTYPPGPVSYPGQAAPVGVTTGATVIDDAARGAYSAGAQGAAAATGAAGTAGTTFSNGLQTIPGTKAPVL</sequence>
<evidence type="ECO:0000313" key="1">
    <source>
        <dbReference type="EMBL" id="KAI2383773.1"/>
    </source>
</evidence>
<proteinExistence type="predicted"/>
<accession>A0ACB8URY1</accession>
<dbReference type="EMBL" id="JALBCA010000084">
    <property type="protein sequence ID" value="KAI2383773.1"/>
    <property type="molecule type" value="Genomic_DNA"/>
</dbReference>
<comment type="caution">
    <text evidence="1">The sequence shown here is derived from an EMBL/GenBank/DDBJ whole genome shotgun (WGS) entry which is preliminary data.</text>
</comment>
<organism evidence="1">
    <name type="scientific">Ophidiomyces ophidiicola</name>
    <dbReference type="NCBI Taxonomy" id="1387563"/>
    <lineage>
        <taxon>Eukaryota</taxon>
        <taxon>Fungi</taxon>
        <taxon>Dikarya</taxon>
        <taxon>Ascomycota</taxon>
        <taxon>Pezizomycotina</taxon>
        <taxon>Eurotiomycetes</taxon>
        <taxon>Eurotiomycetidae</taxon>
        <taxon>Onygenales</taxon>
        <taxon>Onygenaceae</taxon>
        <taxon>Ophidiomyces</taxon>
    </lineage>
</organism>
<name>A0ACB8URY1_9EURO</name>
<gene>
    <name evidence="1" type="ORF">LOY88_005054</name>
</gene>
<reference evidence="1" key="1">
    <citation type="journal article" date="2022" name="bioRxiv">
        <title>Population genetic analysis of Ophidiomyces ophidiicola, the causative agent of snake fungal disease, indicates recent introductions to the USA.</title>
        <authorList>
            <person name="Ladner J.T."/>
            <person name="Palmer J.M."/>
            <person name="Ettinger C.L."/>
            <person name="Stajich J.E."/>
            <person name="Farrell T.M."/>
            <person name="Glorioso B.M."/>
            <person name="Lawson B."/>
            <person name="Price S.J."/>
            <person name="Stengle A.G."/>
            <person name="Grear D.A."/>
            <person name="Lorch J.M."/>
        </authorList>
    </citation>
    <scope>NUCLEOTIDE SEQUENCE</scope>
    <source>
        <strain evidence="1">NWHC 24266-5</strain>
    </source>
</reference>
<protein>
    <submittedName>
        <fullName evidence="1">Uncharacterized protein</fullName>
    </submittedName>
</protein>